<evidence type="ECO:0000313" key="3">
    <source>
        <dbReference type="Proteomes" id="UP000199041"/>
    </source>
</evidence>
<evidence type="ECO:0000259" key="1">
    <source>
        <dbReference type="Pfam" id="PF02627"/>
    </source>
</evidence>
<dbReference type="PANTHER" id="PTHR34846:SF10">
    <property type="entry name" value="CYTOPLASMIC PROTEIN"/>
    <property type="match status" value="1"/>
</dbReference>
<dbReference type="InterPro" id="IPR003779">
    <property type="entry name" value="CMD-like"/>
</dbReference>
<feature type="domain" description="Carboxymuconolactone decarboxylase-like" evidence="1">
    <location>
        <begin position="12"/>
        <end position="94"/>
    </location>
</feature>
<protein>
    <submittedName>
        <fullName evidence="2">Alkylhydroperoxidase AhpD family core domain-containing protein</fullName>
    </submittedName>
</protein>
<sequence>MQKRMNILKDLPAAYAAQSAMEKYVSTTSLTPIEKELIKIRASQINGCAFCLNMHTTDARKNGETEQRIYLLNAWRETDLYTETEKAILALTEEVTLISKGGVSDATYQAAVTLLGEHKVAEVIMAIITINGWNRIAISTQQPVAKAE</sequence>
<dbReference type="Proteomes" id="UP000199041">
    <property type="component" value="Unassembled WGS sequence"/>
</dbReference>
<dbReference type="AlphaFoldDB" id="A0A1H3VQT3"/>
<dbReference type="GO" id="GO:0051920">
    <property type="term" value="F:peroxiredoxin activity"/>
    <property type="evidence" value="ECO:0007669"/>
    <property type="project" value="InterPro"/>
</dbReference>
<evidence type="ECO:0000313" key="2">
    <source>
        <dbReference type="EMBL" id="SDZ77173.1"/>
    </source>
</evidence>
<accession>A0A1H3VQT3</accession>
<dbReference type="Pfam" id="PF02627">
    <property type="entry name" value="CMD"/>
    <property type="match status" value="1"/>
</dbReference>
<gene>
    <name evidence="2" type="ORF">SAMN05192529_101376</name>
</gene>
<keyword evidence="2" id="KW-0560">Oxidoreductase</keyword>
<dbReference type="InterPro" id="IPR004675">
    <property type="entry name" value="AhpD_core"/>
</dbReference>
<dbReference type="Gene3D" id="1.20.1290.10">
    <property type="entry name" value="AhpD-like"/>
    <property type="match status" value="1"/>
</dbReference>
<keyword evidence="2" id="KW-0575">Peroxidase</keyword>
<name>A0A1H3VQT3_9BACT</name>
<dbReference type="EMBL" id="FNQY01000001">
    <property type="protein sequence ID" value="SDZ77173.1"/>
    <property type="molecule type" value="Genomic_DNA"/>
</dbReference>
<dbReference type="SUPFAM" id="SSF69118">
    <property type="entry name" value="AhpD-like"/>
    <property type="match status" value="1"/>
</dbReference>
<dbReference type="InterPro" id="IPR029032">
    <property type="entry name" value="AhpD-like"/>
</dbReference>
<proteinExistence type="predicted"/>
<organism evidence="2 3">
    <name type="scientific">Arachidicoccus rhizosphaerae</name>
    <dbReference type="NCBI Taxonomy" id="551991"/>
    <lineage>
        <taxon>Bacteria</taxon>
        <taxon>Pseudomonadati</taxon>
        <taxon>Bacteroidota</taxon>
        <taxon>Chitinophagia</taxon>
        <taxon>Chitinophagales</taxon>
        <taxon>Chitinophagaceae</taxon>
        <taxon>Arachidicoccus</taxon>
    </lineage>
</organism>
<dbReference type="NCBIfam" id="TIGR00778">
    <property type="entry name" value="ahpD_dom"/>
    <property type="match status" value="1"/>
</dbReference>
<dbReference type="RefSeq" id="WP_170831106.1">
    <property type="nucleotide sequence ID" value="NZ_FNQY01000001.1"/>
</dbReference>
<dbReference type="PANTHER" id="PTHR34846">
    <property type="entry name" value="4-CARBOXYMUCONOLACTONE DECARBOXYLASE FAMILY PROTEIN (AFU_ORTHOLOGUE AFUA_6G11590)"/>
    <property type="match status" value="1"/>
</dbReference>
<dbReference type="STRING" id="551991.SAMN05192529_101376"/>
<reference evidence="2 3" key="1">
    <citation type="submission" date="2016-10" db="EMBL/GenBank/DDBJ databases">
        <authorList>
            <person name="de Groot N.N."/>
        </authorList>
    </citation>
    <scope>NUCLEOTIDE SEQUENCE [LARGE SCALE GENOMIC DNA]</scope>
    <source>
        <strain evidence="2 3">Vu-144</strain>
    </source>
</reference>
<keyword evidence="3" id="KW-1185">Reference proteome</keyword>